<keyword evidence="1 5" id="KW-0285">Flavoprotein</keyword>
<feature type="binding site" evidence="5">
    <location>
        <position position="45"/>
    </location>
    <ligand>
        <name>FAD</name>
        <dbReference type="ChEBI" id="CHEBI:57692"/>
    </ligand>
</feature>
<comment type="subunit">
    <text evidence="5">Monomer.</text>
</comment>
<dbReference type="Gene3D" id="3.50.50.60">
    <property type="entry name" value="FAD/NAD(P)-binding domain"/>
    <property type="match status" value="1"/>
</dbReference>
<evidence type="ECO:0000256" key="2">
    <source>
        <dbReference type="ARBA" id="ARBA00022827"/>
    </source>
</evidence>
<keyword evidence="5" id="KW-0547">Nucleotide-binding</keyword>
<reference evidence="7 8" key="1">
    <citation type="journal article" date="2019" name="Int. J. Syst. Evol. Microbiol.">
        <title>The Global Catalogue of Microorganisms (GCM) 10K type strain sequencing project: providing services to taxonomists for standard genome sequencing and annotation.</title>
        <authorList>
            <consortium name="The Broad Institute Genomics Platform"/>
            <consortium name="The Broad Institute Genome Sequencing Center for Infectious Disease"/>
            <person name="Wu L."/>
            <person name="Ma J."/>
        </authorList>
    </citation>
    <scope>NUCLEOTIDE SEQUENCE [LARGE SCALE GENOMIC DNA]</scope>
    <source>
        <strain evidence="7 8">JCM 16009</strain>
    </source>
</reference>
<dbReference type="HAMAP" id="MF_00845">
    <property type="entry name" value="TetX_monooxygenase"/>
    <property type="match status" value="1"/>
</dbReference>
<comment type="subcellular location">
    <subcellularLocation>
        <location evidence="5">Cytoplasm</location>
    </subcellularLocation>
</comment>
<evidence type="ECO:0000256" key="3">
    <source>
        <dbReference type="ARBA" id="ARBA00023002"/>
    </source>
</evidence>
<dbReference type="InterPro" id="IPR036188">
    <property type="entry name" value="FAD/NAD-bd_sf"/>
</dbReference>
<keyword evidence="4 5" id="KW-0503">Monooxygenase</keyword>
<comment type="function">
    <text evidence="5">An FAD-requiring monooxygenase active on some tetracycline antibiotic derivatives, which leads to their inactivation. Hydroxylates carbon 11a of tetracycline and some analogs.</text>
</comment>
<dbReference type="PANTHER" id="PTHR46972:SF1">
    <property type="entry name" value="FAD DEPENDENT OXIDOREDUCTASE DOMAIN-CONTAINING PROTEIN"/>
    <property type="match status" value="1"/>
</dbReference>
<name>A0ABN2NME6_9PSEU</name>
<evidence type="ECO:0000313" key="8">
    <source>
        <dbReference type="Proteomes" id="UP001500449"/>
    </source>
</evidence>
<dbReference type="RefSeq" id="WP_344426380.1">
    <property type="nucleotide sequence ID" value="NZ_BAAAQK010000028.1"/>
</dbReference>
<dbReference type="EMBL" id="BAAAQK010000028">
    <property type="protein sequence ID" value="GAA1875659.1"/>
    <property type="molecule type" value="Genomic_DNA"/>
</dbReference>
<evidence type="ECO:0000313" key="7">
    <source>
        <dbReference type="EMBL" id="GAA1875659.1"/>
    </source>
</evidence>
<keyword evidence="8" id="KW-1185">Reference proteome</keyword>
<feature type="binding site" evidence="5">
    <location>
        <position position="38"/>
    </location>
    <ligand>
        <name>NADPH</name>
        <dbReference type="ChEBI" id="CHEBI:57783"/>
    </ligand>
</feature>
<comment type="caution">
    <text evidence="7">The sequence shown here is derived from an EMBL/GenBank/DDBJ whole genome shotgun (WGS) entry which is preliminary data.</text>
</comment>
<proteinExistence type="inferred from homology"/>
<dbReference type="SUPFAM" id="SSF51905">
    <property type="entry name" value="FAD/NAD(P)-binding domain"/>
    <property type="match status" value="1"/>
</dbReference>
<keyword evidence="2 5" id="KW-0274">FAD</keyword>
<comment type="cofactor">
    <cofactor evidence="5">
        <name>FAD</name>
        <dbReference type="ChEBI" id="CHEBI:57692"/>
    </cofactor>
</comment>
<evidence type="ECO:0000256" key="1">
    <source>
        <dbReference type="ARBA" id="ARBA00022630"/>
    </source>
</evidence>
<feature type="binding site" evidence="5">
    <location>
        <position position="280"/>
    </location>
    <ligand>
        <name>FAD</name>
        <dbReference type="ChEBI" id="CHEBI:57692"/>
    </ligand>
</feature>
<comment type="similarity">
    <text evidence="5">Belongs to the aromatic-ring hydroxylase family. TetX subfamily.</text>
</comment>
<feature type="domain" description="FAD-binding" evidence="6">
    <location>
        <begin position="2"/>
        <end position="76"/>
    </location>
</feature>
<evidence type="ECO:0000256" key="4">
    <source>
        <dbReference type="ARBA" id="ARBA00023033"/>
    </source>
</evidence>
<dbReference type="Pfam" id="PF01494">
    <property type="entry name" value="FAD_binding_3"/>
    <property type="match status" value="2"/>
</dbReference>
<accession>A0ABN2NME6</accession>
<gene>
    <name evidence="7" type="ORF">GCM10009836_66200</name>
</gene>
<organism evidence="7 8">
    <name type="scientific">Pseudonocardia ailaonensis</name>
    <dbReference type="NCBI Taxonomy" id="367279"/>
    <lineage>
        <taxon>Bacteria</taxon>
        <taxon>Bacillati</taxon>
        <taxon>Actinomycetota</taxon>
        <taxon>Actinomycetes</taxon>
        <taxon>Pseudonocardiales</taxon>
        <taxon>Pseudonocardiaceae</taxon>
        <taxon>Pseudonocardia</taxon>
    </lineage>
</organism>
<comment type="catalytic activity">
    <reaction evidence="5">
        <text>a tetracycline + NADPH + O2 + H(+) = an 11a-hydroxytetracycline + NADP(+) + H2O</text>
        <dbReference type="Rhea" id="RHEA:61444"/>
        <dbReference type="ChEBI" id="CHEBI:15377"/>
        <dbReference type="ChEBI" id="CHEBI:15378"/>
        <dbReference type="ChEBI" id="CHEBI:15379"/>
        <dbReference type="ChEBI" id="CHEBI:57783"/>
        <dbReference type="ChEBI" id="CHEBI:58349"/>
        <dbReference type="ChEBI" id="CHEBI:144644"/>
        <dbReference type="ChEBI" id="CHEBI:144645"/>
    </reaction>
</comment>
<dbReference type="PRINTS" id="PR00420">
    <property type="entry name" value="RNGMNOXGNASE"/>
</dbReference>
<dbReference type="InterPro" id="IPR043683">
    <property type="entry name" value="TetX_monooxygenase"/>
</dbReference>
<dbReference type="EC" id="1.14.13.-" evidence="5"/>
<protein>
    <recommendedName>
        <fullName evidence="5">Flavin-dependent monooxygenase</fullName>
    </recommendedName>
    <alternativeName>
        <fullName evidence="5">TetX monooxygenase</fullName>
        <shortName evidence="5">TetX</shortName>
        <ecNumber evidence="5">1.14.13.-</ecNumber>
    </alternativeName>
</protein>
<evidence type="ECO:0000259" key="6">
    <source>
        <dbReference type="Pfam" id="PF01494"/>
    </source>
</evidence>
<feature type="binding site" evidence="5">
    <location>
        <position position="102"/>
    </location>
    <ligand>
        <name>FAD</name>
        <dbReference type="ChEBI" id="CHEBI:57692"/>
    </ligand>
</feature>
<keyword evidence="3 5" id="KW-0560">Oxidoreductase</keyword>
<feature type="domain" description="FAD-binding" evidence="6">
    <location>
        <begin position="275"/>
        <end position="310"/>
    </location>
</feature>
<dbReference type="InterPro" id="IPR002938">
    <property type="entry name" value="FAD-bd"/>
</dbReference>
<sequence>MKIAVIGAGPGGLTLARVLQRHGIPVTVYERDDDPGARDQGGTLDMQQDTGQVALEAAGLLDDFLALSRPEGQGGRIADRSGRILADQPARPGDLASPEIDRGELRGLLLGSLEPGTVRWGSVLERAEPGRLHLRGGDTVEADLIVGADGAWSRVRPLVSPARPEYSGVTFVELRITDVDEAHPEIAALVGDGMLFALGDRKGLLCQRNGHGVVRVYAAFAAELGATHERADLYRIFEGWGAPLLRLLDECEPAVVDRPMFALPVPHTWEHVPGVTLLGDAAHLMSPFSGLGANTAMLDGADLALAIAEEPDLSAAVRRYERLMFPRAARNAEGAAEGLAGILEDDALEGSLAHVGRRSS</sequence>
<comment type="domain">
    <text evidence="5">Consists of an N-terminal FAD-binding domain with a Rossman fold and a C-terminal substrate-binding domain.</text>
</comment>
<dbReference type="Proteomes" id="UP001500449">
    <property type="component" value="Unassembled WGS sequence"/>
</dbReference>
<keyword evidence="5" id="KW-0963">Cytoplasm</keyword>
<evidence type="ECO:0000256" key="5">
    <source>
        <dbReference type="HAMAP-Rule" id="MF_00845"/>
    </source>
</evidence>
<keyword evidence="5" id="KW-0521">NADP</keyword>
<dbReference type="PANTHER" id="PTHR46972">
    <property type="entry name" value="MONOOXYGENASE ASQM-RELATED"/>
    <property type="match status" value="1"/>
</dbReference>